<name>A0A9P8YEY1_9PEZI</name>
<comment type="caution">
    <text evidence="2">The sequence shown here is derived from an EMBL/GenBank/DDBJ whole genome shotgun (WGS) entry which is preliminary data.</text>
</comment>
<dbReference type="AlphaFoldDB" id="A0A9P8YEY1"/>
<dbReference type="RefSeq" id="XP_046017105.1">
    <property type="nucleotide sequence ID" value="XM_046152860.1"/>
</dbReference>
<evidence type="ECO:0000313" key="3">
    <source>
        <dbReference type="Proteomes" id="UP000756346"/>
    </source>
</evidence>
<gene>
    <name evidence="2" type="ORF">B0I36DRAFT_315224</name>
</gene>
<proteinExistence type="predicted"/>
<feature type="region of interest" description="Disordered" evidence="1">
    <location>
        <begin position="1"/>
        <end position="51"/>
    </location>
</feature>
<dbReference type="GeneID" id="70182406"/>
<evidence type="ECO:0000313" key="2">
    <source>
        <dbReference type="EMBL" id="KAH7037984.1"/>
    </source>
</evidence>
<organism evidence="2 3">
    <name type="scientific">Microdochium trichocladiopsis</name>
    <dbReference type="NCBI Taxonomy" id="1682393"/>
    <lineage>
        <taxon>Eukaryota</taxon>
        <taxon>Fungi</taxon>
        <taxon>Dikarya</taxon>
        <taxon>Ascomycota</taxon>
        <taxon>Pezizomycotina</taxon>
        <taxon>Sordariomycetes</taxon>
        <taxon>Xylariomycetidae</taxon>
        <taxon>Xylariales</taxon>
        <taxon>Microdochiaceae</taxon>
        <taxon>Microdochium</taxon>
    </lineage>
</organism>
<dbReference type="EMBL" id="JAGTJQ010000002">
    <property type="protein sequence ID" value="KAH7037984.1"/>
    <property type="molecule type" value="Genomic_DNA"/>
</dbReference>
<sequence length="51" mass="5384">MFMVPRHTTSGGSKHQVCEHPTPASAGSPGQRGERPKLSQAVDKSGPQSKL</sequence>
<evidence type="ECO:0000256" key="1">
    <source>
        <dbReference type="SAM" id="MobiDB-lite"/>
    </source>
</evidence>
<accession>A0A9P8YEY1</accession>
<reference evidence="2" key="1">
    <citation type="journal article" date="2021" name="Nat. Commun.">
        <title>Genetic determinants of endophytism in the Arabidopsis root mycobiome.</title>
        <authorList>
            <person name="Mesny F."/>
            <person name="Miyauchi S."/>
            <person name="Thiergart T."/>
            <person name="Pickel B."/>
            <person name="Atanasova L."/>
            <person name="Karlsson M."/>
            <person name="Huettel B."/>
            <person name="Barry K.W."/>
            <person name="Haridas S."/>
            <person name="Chen C."/>
            <person name="Bauer D."/>
            <person name="Andreopoulos W."/>
            <person name="Pangilinan J."/>
            <person name="LaButti K."/>
            <person name="Riley R."/>
            <person name="Lipzen A."/>
            <person name="Clum A."/>
            <person name="Drula E."/>
            <person name="Henrissat B."/>
            <person name="Kohler A."/>
            <person name="Grigoriev I.V."/>
            <person name="Martin F.M."/>
            <person name="Hacquard S."/>
        </authorList>
    </citation>
    <scope>NUCLEOTIDE SEQUENCE</scope>
    <source>
        <strain evidence="2">MPI-CAGE-CH-0230</strain>
    </source>
</reference>
<protein>
    <submittedName>
        <fullName evidence="2">Uncharacterized protein</fullName>
    </submittedName>
</protein>
<dbReference type="Proteomes" id="UP000756346">
    <property type="component" value="Unassembled WGS sequence"/>
</dbReference>
<keyword evidence="3" id="KW-1185">Reference proteome</keyword>